<feature type="domain" description="DNA mismatch repair MutH/Type II restriction enzyme Sau3AI" evidence="4">
    <location>
        <begin position="74"/>
        <end position="105"/>
    </location>
</feature>
<dbReference type="GO" id="GO:0004519">
    <property type="term" value="F:endonuclease activity"/>
    <property type="evidence" value="ECO:0007669"/>
    <property type="project" value="UniProtKB-KW"/>
</dbReference>
<accession>W7DAL7</accession>
<evidence type="ECO:0000313" key="5">
    <source>
        <dbReference type="EMBL" id="EUJ44571.1"/>
    </source>
</evidence>
<dbReference type="Gene3D" id="3.40.600.10">
    <property type="entry name" value="DNA mismatch repair MutH/Restriction endonuclease, type II"/>
    <property type="match status" value="1"/>
</dbReference>
<proteinExistence type="predicted"/>
<protein>
    <submittedName>
        <fullName evidence="5">LLAKR2I restriction enzyme</fullName>
    </submittedName>
</protein>
<organism evidence="5 6">
    <name type="scientific">Listeria riparia FSL S10-1204</name>
    <dbReference type="NCBI Taxonomy" id="1265816"/>
    <lineage>
        <taxon>Bacteria</taxon>
        <taxon>Bacillati</taxon>
        <taxon>Bacillota</taxon>
        <taxon>Bacilli</taxon>
        <taxon>Bacillales</taxon>
        <taxon>Listeriaceae</taxon>
        <taxon>Listeria</taxon>
    </lineage>
</organism>
<dbReference type="GO" id="GO:0016787">
    <property type="term" value="F:hydrolase activity"/>
    <property type="evidence" value="ECO:0007669"/>
    <property type="project" value="UniProtKB-KW"/>
</dbReference>
<dbReference type="AlphaFoldDB" id="W7DAL7"/>
<dbReference type="GO" id="GO:0003677">
    <property type="term" value="F:DNA binding"/>
    <property type="evidence" value="ECO:0007669"/>
    <property type="project" value="InterPro"/>
</dbReference>
<dbReference type="InterPro" id="IPR011335">
    <property type="entry name" value="Restrct_endonuc-II-like"/>
</dbReference>
<evidence type="ECO:0000256" key="1">
    <source>
        <dbReference type="ARBA" id="ARBA00022722"/>
    </source>
</evidence>
<keyword evidence="1" id="KW-0540">Nuclease</keyword>
<sequence>MDFQARYGYNYSQKNVLRGIKMTYVYSKDWTKEQIFDAANELVGKKLGEIDKTNWLEKRADKGRIGNMIQSDFFGIPANSIKGSDFVHHDIELKVTPVLKNKKNGIQF</sequence>
<evidence type="ECO:0000313" key="6">
    <source>
        <dbReference type="Proteomes" id="UP000019248"/>
    </source>
</evidence>
<comment type="caution">
    <text evidence="5">The sequence shown here is derived from an EMBL/GenBank/DDBJ whole genome shotgun (WGS) entry which is preliminary data.</text>
</comment>
<reference evidence="5 6" key="1">
    <citation type="journal article" date="2014" name="Int. J. Syst. Evol. Microbiol.">
        <title>Listeria floridensis sp. nov., Listeria aquatica sp. nov., Listeria cornellensis sp. nov., Listeria riparia sp. nov. and Listeria grandensis sp. nov., from agricultural and natural environments.</title>
        <authorList>
            <person name="den Bakker H.C."/>
            <person name="Warchocki S."/>
            <person name="Wright E.M."/>
            <person name="Allred A.F."/>
            <person name="Ahlstrom C."/>
            <person name="Manuel C.S."/>
            <person name="Stasiewicz M.J."/>
            <person name="Burrell A."/>
            <person name="Roof S."/>
            <person name="Strawn L."/>
            <person name="Fortes E.D."/>
            <person name="Nightingale K.K."/>
            <person name="Kephart D."/>
            <person name="Wiedmann M."/>
        </authorList>
    </citation>
    <scope>NUCLEOTIDE SEQUENCE [LARGE SCALE GENOMIC DNA]</scope>
    <source>
        <strain evidence="5 6">FSL S10-1204</strain>
    </source>
</reference>
<dbReference type="Proteomes" id="UP000019248">
    <property type="component" value="Unassembled WGS sequence"/>
</dbReference>
<evidence type="ECO:0000256" key="2">
    <source>
        <dbReference type="ARBA" id="ARBA00022759"/>
    </source>
</evidence>
<evidence type="ECO:0000256" key="3">
    <source>
        <dbReference type="ARBA" id="ARBA00022801"/>
    </source>
</evidence>
<dbReference type="InterPro" id="IPR037057">
    <property type="entry name" value="DNA_rep_MutH/T2_RE_sf"/>
</dbReference>
<dbReference type="EMBL" id="AODL01000011">
    <property type="protein sequence ID" value="EUJ44571.1"/>
    <property type="molecule type" value="Genomic_DNA"/>
</dbReference>
<keyword evidence="3" id="KW-0378">Hydrolase</keyword>
<dbReference type="PATRIC" id="fig|1265816.5.peg.1830"/>
<keyword evidence="2" id="KW-0255">Endonuclease</keyword>
<dbReference type="Pfam" id="PF02976">
    <property type="entry name" value="MutH"/>
    <property type="match status" value="1"/>
</dbReference>
<dbReference type="InterPro" id="IPR011337">
    <property type="entry name" value="DNA_rep_MutH/RE_typeII_Sau3AI"/>
</dbReference>
<dbReference type="SUPFAM" id="SSF52980">
    <property type="entry name" value="Restriction endonuclease-like"/>
    <property type="match status" value="1"/>
</dbReference>
<keyword evidence="6" id="KW-1185">Reference proteome</keyword>
<evidence type="ECO:0000259" key="4">
    <source>
        <dbReference type="Pfam" id="PF02976"/>
    </source>
</evidence>
<gene>
    <name evidence="5" type="ORF">PRIP_09262</name>
</gene>
<name>W7DAL7_9LIST</name>